<dbReference type="EMBL" id="CP078093">
    <property type="protein sequence ID" value="QXM07159.1"/>
    <property type="molecule type" value="Genomic_DNA"/>
</dbReference>
<organism evidence="2 3">
    <name type="scientific">Crassaminicella indica</name>
    <dbReference type="NCBI Taxonomy" id="2855394"/>
    <lineage>
        <taxon>Bacteria</taxon>
        <taxon>Bacillati</taxon>
        <taxon>Bacillota</taxon>
        <taxon>Clostridia</taxon>
        <taxon>Eubacteriales</taxon>
        <taxon>Clostridiaceae</taxon>
        <taxon>Crassaminicella</taxon>
    </lineage>
</organism>
<dbReference type="RefSeq" id="WP_218283845.1">
    <property type="nucleotide sequence ID" value="NZ_CP078093.1"/>
</dbReference>
<name>A0ABX8RDJ6_9CLOT</name>
<evidence type="ECO:0000313" key="3">
    <source>
        <dbReference type="Proteomes" id="UP000886818"/>
    </source>
</evidence>
<protein>
    <submittedName>
        <fullName evidence="2">Uncharacterized protein</fullName>
    </submittedName>
</protein>
<dbReference type="InterPro" id="IPR035406">
    <property type="entry name" value="DUF5412"/>
</dbReference>
<keyword evidence="1" id="KW-0812">Transmembrane</keyword>
<dbReference type="Pfam" id="PF17428">
    <property type="entry name" value="DUF5412"/>
    <property type="match status" value="1"/>
</dbReference>
<feature type="transmembrane region" description="Helical" evidence="1">
    <location>
        <begin position="10"/>
        <end position="27"/>
    </location>
</feature>
<sequence>MYKLFSFKKILLLILIIISLLMLKYIFNNINDIFCIAENEIIKKATCPNNKYIAIGFIRDAGATTSKSPQVSILKKGEKFTNHNVGNVFIGNHSSFIDIKWENTKTLIIVYKCEEFNVIKKKYLSNNIKIKYNRVEGN</sequence>
<reference evidence="2" key="1">
    <citation type="submission" date="2021-07" db="EMBL/GenBank/DDBJ databases">
        <title>Complete genome sequence of Crassaminicella sp. 143-21, isolated from a deep-sea hydrothermal vent.</title>
        <authorList>
            <person name="Li X."/>
        </authorList>
    </citation>
    <scope>NUCLEOTIDE SEQUENCE</scope>
    <source>
        <strain evidence="2">143-21</strain>
    </source>
</reference>
<dbReference type="Proteomes" id="UP000886818">
    <property type="component" value="Chromosome"/>
</dbReference>
<keyword evidence="1" id="KW-0472">Membrane</keyword>
<keyword evidence="3" id="KW-1185">Reference proteome</keyword>
<accession>A0ABX8RDJ6</accession>
<evidence type="ECO:0000256" key="1">
    <source>
        <dbReference type="SAM" id="Phobius"/>
    </source>
</evidence>
<proteinExistence type="predicted"/>
<evidence type="ECO:0000313" key="2">
    <source>
        <dbReference type="EMBL" id="QXM07159.1"/>
    </source>
</evidence>
<keyword evidence="1" id="KW-1133">Transmembrane helix</keyword>
<gene>
    <name evidence="2" type="ORF">KVH43_05520</name>
</gene>